<dbReference type="GO" id="GO:0005737">
    <property type="term" value="C:cytoplasm"/>
    <property type="evidence" value="ECO:0007669"/>
    <property type="project" value="InterPro"/>
</dbReference>
<dbReference type="SUPFAM" id="SSF51735">
    <property type="entry name" value="NAD(P)-binding Rossmann-fold domains"/>
    <property type="match status" value="1"/>
</dbReference>
<dbReference type="PANTHER" id="PTHR42879">
    <property type="entry name" value="3-OXOACYL-(ACYL-CARRIER-PROTEIN) REDUCTASE"/>
    <property type="match status" value="1"/>
</dbReference>
<gene>
    <name evidence="5" type="primary">phbB</name>
    <name evidence="5" type="ORF">NNL22_08925</name>
</gene>
<dbReference type="NCBIfam" id="NF009466">
    <property type="entry name" value="PRK12826.1-2"/>
    <property type="match status" value="1"/>
</dbReference>
<keyword evidence="6" id="KW-1185">Reference proteome</keyword>
<dbReference type="InterPro" id="IPR050259">
    <property type="entry name" value="SDR"/>
</dbReference>
<dbReference type="EMBL" id="CP101527">
    <property type="protein sequence ID" value="UZW76686.1"/>
    <property type="molecule type" value="Genomic_DNA"/>
</dbReference>
<dbReference type="PRINTS" id="PR00081">
    <property type="entry name" value="GDHRDH"/>
</dbReference>
<dbReference type="RefSeq" id="WP_251813066.1">
    <property type="nucleotide sequence ID" value="NZ_CP101527.1"/>
</dbReference>
<dbReference type="SMART" id="SM00822">
    <property type="entry name" value="PKS_KR"/>
    <property type="match status" value="1"/>
</dbReference>
<dbReference type="GO" id="GO:0042619">
    <property type="term" value="P:poly-hydroxybutyrate biosynthetic process"/>
    <property type="evidence" value="ECO:0007669"/>
    <property type="project" value="InterPro"/>
</dbReference>
<dbReference type="PROSITE" id="PS00061">
    <property type="entry name" value="ADH_SHORT"/>
    <property type="match status" value="1"/>
</dbReference>
<reference evidence="5" key="1">
    <citation type="submission" date="2022-07" db="EMBL/GenBank/DDBJ databases">
        <title>Alkalimarinus sp. nov., isolated from gut of a Alitta virens.</title>
        <authorList>
            <person name="Yang A.I."/>
            <person name="Shin N.-R."/>
        </authorList>
    </citation>
    <scope>NUCLEOTIDE SEQUENCE</scope>
    <source>
        <strain evidence="5">FA028</strain>
    </source>
</reference>
<evidence type="ECO:0000256" key="3">
    <source>
        <dbReference type="RuleBase" id="RU000363"/>
    </source>
</evidence>
<protein>
    <submittedName>
        <fullName evidence="5">Acetoacetyl-CoA reductase</fullName>
        <ecNumber evidence="5">1.1.1.36</ecNumber>
    </submittedName>
</protein>
<name>A0A9E8KKY2_9ALTE</name>
<dbReference type="Gene3D" id="3.40.50.720">
    <property type="entry name" value="NAD(P)-binding Rossmann-like Domain"/>
    <property type="match status" value="1"/>
</dbReference>
<dbReference type="EC" id="1.1.1.36" evidence="5"/>
<dbReference type="GO" id="GO:0018454">
    <property type="term" value="F:acetoacetyl-CoA reductase activity"/>
    <property type="evidence" value="ECO:0007669"/>
    <property type="project" value="UniProtKB-EC"/>
</dbReference>
<dbReference type="InterPro" id="IPR020904">
    <property type="entry name" value="Sc_DH/Rdtase_CS"/>
</dbReference>
<dbReference type="GO" id="GO:0032787">
    <property type="term" value="P:monocarboxylic acid metabolic process"/>
    <property type="evidence" value="ECO:0007669"/>
    <property type="project" value="UniProtKB-ARBA"/>
</dbReference>
<keyword evidence="2 5" id="KW-0560">Oxidoreductase</keyword>
<dbReference type="PANTHER" id="PTHR42879:SF2">
    <property type="entry name" value="3-OXOACYL-[ACYL-CARRIER-PROTEIN] REDUCTASE FABG"/>
    <property type="match status" value="1"/>
</dbReference>
<dbReference type="KEGG" id="asem:NNL22_08925"/>
<dbReference type="InterPro" id="IPR011283">
    <property type="entry name" value="Acetoacetyl-CoA_reductase"/>
</dbReference>
<evidence type="ECO:0000256" key="2">
    <source>
        <dbReference type="ARBA" id="ARBA00023002"/>
    </source>
</evidence>
<dbReference type="PRINTS" id="PR00080">
    <property type="entry name" value="SDRFAMILY"/>
</dbReference>
<dbReference type="InterPro" id="IPR036291">
    <property type="entry name" value="NAD(P)-bd_dom_sf"/>
</dbReference>
<dbReference type="FunFam" id="3.40.50.720:FF:000173">
    <property type="entry name" value="3-oxoacyl-[acyl-carrier protein] reductase"/>
    <property type="match status" value="1"/>
</dbReference>
<sequence>MDNNDKKIALVTGGTGGIGTAICQRLAADGMRVIATYSRAEKKDQAEQWRAEQKELGFEMELVCVNVGDFSSCESAATDIASRVGDVDVIVNNAGITRDSVMKKMAVGQWDSVIETNLNSVFNITKQFLDGMISRQYGRVINISSINAQKGQFGQVNYSAAKAGMHGFTKALAQEVARKGITVNTISPGYIATSMIMAIEESVRDKIEAQIPIGRFGQPEEIARVVSFLAAEDAGFITGSNISANGGQHMF</sequence>
<dbReference type="InterPro" id="IPR057326">
    <property type="entry name" value="KR_dom"/>
</dbReference>
<dbReference type="NCBIfam" id="NF009464">
    <property type="entry name" value="PRK12824.1"/>
    <property type="match status" value="1"/>
</dbReference>
<evidence type="ECO:0000313" key="6">
    <source>
        <dbReference type="Proteomes" id="UP001164472"/>
    </source>
</evidence>
<dbReference type="NCBIfam" id="TIGR01829">
    <property type="entry name" value="AcAcCoA_reduct"/>
    <property type="match status" value="1"/>
</dbReference>
<comment type="similarity">
    <text evidence="1 3">Belongs to the short-chain dehydrogenases/reductases (SDR) family.</text>
</comment>
<organism evidence="5 6">
    <name type="scientific">Alkalimarinus sediminis</name>
    <dbReference type="NCBI Taxonomy" id="1632866"/>
    <lineage>
        <taxon>Bacteria</taxon>
        <taxon>Pseudomonadati</taxon>
        <taxon>Pseudomonadota</taxon>
        <taxon>Gammaproteobacteria</taxon>
        <taxon>Alteromonadales</taxon>
        <taxon>Alteromonadaceae</taxon>
        <taxon>Alkalimarinus</taxon>
    </lineage>
</organism>
<dbReference type="InterPro" id="IPR002347">
    <property type="entry name" value="SDR_fam"/>
</dbReference>
<dbReference type="AlphaFoldDB" id="A0A9E8KKY2"/>
<dbReference type="Pfam" id="PF00106">
    <property type="entry name" value="adh_short"/>
    <property type="match status" value="1"/>
</dbReference>
<accession>A0A9E8KKY2</accession>
<evidence type="ECO:0000259" key="4">
    <source>
        <dbReference type="SMART" id="SM00822"/>
    </source>
</evidence>
<feature type="domain" description="Ketoreductase" evidence="4">
    <location>
        <begin position="7"/>
        <end position="189"/>
    </location>
</feature>
<evidence type="ECO:0000313" key="5">
    <source>
        <dbReference type="EMBL" id="UZW76686.1"/>
    </source>
</evidence>
<dbReference type="Proteomes" id="UP001164472">
    <property type="component" value="Chromosome"/>
</dbReference>
<evidence type="ECO:0000256" key="1">
    <source>
        <dbReference type="ARBA" id="ARBA00006484"/>
    </source>
</evidence>
<proteinExistence type="inferred from homology"/>